<evidence type="ECO:0000313" key="2">
    <source>
        <dbReference type="EMBL" id="GLB51843.1"/>
    </source>
</evidence>
<feature type="signal peptide" evidence="1">
    <location>
        <begin position="1"/>
        <end position="20"/>
    </location>
</feature>
<evidence type="ECO:0008006" key="4">
    <source>
        <dbReference type="Google" id="ProtNLM"/>
    </source>
</evidence>
<accession>A0A9W6B3G2</accession>
<proteinExistence type="predicted"/>
<reference evidence="2" key="1">
    <citation type="submission" date="2022-07" db="EMBL/GenBank/DDBJ databases">
        <title>Taxonomy of Novel Oxalotrophic and Methylotrophic Bacteria.</title>
        <authorList>
            <person name="Sahin N."/>
            <person name="Tani A."/>
        </authorList>
    </citation>
    <scope>NUCLEOTIDE SEQUENCE</scope>
    <source>
        <strain evidence="2">AM327</strain>
    </source>
</reference>
<name>A0A9W6B3G2_9FLAO</name>
<dbReference type="Proteomes" id="UP001143545">
    <property type="component" value="Unassembled WGS sequence"/>
</dbReference>
<keyword evidence="3" id="KW-1185">Reference proteome</keyword>
<dbReference type="RefSeq" id="WP_281752804.1">
    <property type="nucleotide sequence ID" value="NZ_BRVP01000005.1"/>
</dbReference>
<sequence>MKFISYTAFLIFSLLFVACAEEDYKLTFEEDTIKLQEKFDKIVEFGQSVECTDASEWDYTAVGEKACGGPSAYIAYNTTLNTDQFFALVEDYNSFQNIYNNKWEMVSTCDVPQEPAGVECVDSAPVLIY</sequence>
<comment type="caution">
    <text evidence="2">The sequence shown here is derived from an EMBL/GenBank/DDBJ whole genome shotgun (WGS) entry which is preliminary data.</text>
</comment>
<keyword evidence="1" id="KW-0732">Signal</keyword>
<evidence type="ECO:0000256" key="1">
    <source>
        <dbReference type="SAM" id="SignalP"/>
    </source>
</evidence>
<protein>
    <recommendedName>
        <fullName evidence="4">Lipoprotein</fullName>
    </recommendedName>
</protein>
<evidence type="ECO:0000313" key="3">
    <source>
        <dbReference type="Proteomes" id="UP001143545"/>
    </source>
</evidence>
<dbReference type="AlphaFoldDB" id="A0A9W6B3G2"/>
<dbReference type="PROSITE" id="PS51257">
    <property type="entry name" value="PROKAR_LIPOPROTEIN"/>
    <property type="match status" value="1"/>
</dbReference>
<feature type="chain" id="PRO_5040970884" description="Lipoprotein" evidence="1">
    <location>
        <begin position="21"/>
        <end position="129"/>
    </location>
</feature>
<gene>
    <name evidence="2" type="ORF">NBRC110019_08820</name>
</gene>
<dbReference type="EMBL" id="BRVP01000005">
    <property type="protein sequence ID" value="GLB51843.1"/>
    <property type="molecule type" value="Genomic_DNA"/>
</dbReference>
<organism evidence="2 3">
    <name type="scientific">Neptunitalea chrysea</name>
    <dbReference type="NCBI Taxonomy" id="1647581"/>
    <lineage>
        <taxon>Bacteria</taxon>
        <taxon>Pseudomonadati</taxon>
        <taxon>Bacteroidota</taxon>
        <taxon>Flavobacteriia</taxon>
        <taxon>Flavobacteriales</taxon>
        <taxon>Flavobacteriaceae</taxon>
        <taxon>Neptunitalea</taxon>
    </lineage>
</organism>